<evidence type="ECO:0000313" key="2">
    <source>
        <dbReference type="Proteomes" id="UP000184275"/>
    </source>
</evidence>
<name>A0A1M6TJQ5_9BACT</name>
<dbReference type="EMBL" id="FRAW01000010">
    <property type="protein sequence ID" value="SHK57164.1"/>
    <property type="molecule type" value="Genomic_DNA"/>
</dbReference>
<accession>A0A1M6TJQ5</accession>
<gene>
    <name evidence="1" type="ORF">SAMN05720469_11032</name>
</gene>
<keyword evidence="2" id="KW-1185">Reference proteome</keyword>
<organism evidence="1 2">
    <name type="scientific">Fibrobacter intestinalis</name>
    <dbReference type="NCBI Taxonomy" id="28122"/>
    <lineage>
        <taxon>Bacteria</taxon>
        <taxon>Pseudomonadati</taxon>
        <taxon>Fibrobacterota</taxon>
        <taxon>Fibrobacteria</taxon>
        <taxon>Fibrobacterales</taxon>
        <taxon>Fibrobacteraceae</taxon>
        <taxon>Fibrobacter</taxon>
    </lineage>
</organism>
<proteinExistence type="predicted"/>
<sequence length="83" mass="9686">MTGIDVIDNDSILVPWNLECSDLFSSCYEFNTHNMACWFDKELEKKNSARMLSLIEQIKNRLNEINDGSFVVENLKTERLKNL</sequence>
<dbReference type="Proteomes" id="UP000184275">
    <property type="component" value="Unassembled WGS sequence"/>
</dbReference>
<dbReference type="AlphaFoldDB" id="A0A1M6TJQ5"/>
<evidence type="ECO:0000313" key="1">
    <source>
        <dbReference type="EMBL" id="SHK57164.1"/>
    </source>
</evidence>
<reference evidence="2" key="1">
    <citation type="submission" date="2016-11" db="EMBL/GenBank/DDBJ databases">
        <authorList>
            <person name="Varghese N."/>
            <person name="Submissions S."/>
        </authorList>
    </citation>
    <scope>NUCLEOTIDE SEQUENCE [LARGE SCALE GENOMIC DNA]</scope>
    <source>
        <strain evidence="2">UWOS</strain>
    </source>
</reference>
<protein>
    <submittedName>
        <fullName evidence="1">Uncharacterized protein</fullName>
    </submittedName>
</protein>